<keyword evidence="1" id="KW-0472">Membrane</keyword>
<gene>
    <name evidence="2" type="ORF">CONPUDRAFT_142393</name>
</gene>
<dbReference type="GeneID" id="19201739"/>
<dbReference type="EMBL" id="JH711575">
    <property type="protein sequence ID" value="EIW83857.1"/>
    <property type="molecule type" value="Genomic_DNA"/>
</dbReference>
<organism evidence="2 3">
    <name type="scientific">Coniophora puteana (strain RWD-64-598)</name>
    <name type="common">Brown rot fungus</name>
    <dbReference type="NCBI Taxonomy" id="741705"/>
    <lineage>
        <taxon>Eukaryota</taxon>
        <taxon>Fungi</taxon>
        <taxon>Dikarya</taxon>
        <taxon>Basidiomycota</taxon>
        <taxon>Agaricomycotina</taxon>
        <taxon>Agaricomycetes</taxon>
        <taxon>Agaricomycetidae</taxon>
        <taxon>Boletales</taxon>
        <taxon>Coniophorineae</taxon>
        <taxon>Coniophoraceae</taxon>
        <taxon>Coniophora</taxon>
    </lineage>
</organism>
<evidence type="ECO:0008006" key="4">
    <source>
        <dbReference type="Google" id="ProtNLM"/>
    </source>
</evidence>
<dbReference type="Proteomes" id="UP000053558">
    <property type="component" value="Unassembled WGS sequence"/>
</dbReference>
<accession>A0A5M3MXW5</accession>
<proteinExistence type="predicted"/>
<comment type="caution">
    <text evidence="2">The sequence shown here is derived from an EMBL/GenBank/DDBJ whole genome shotgun (WGS) entry which is preliminary data.</text>
</comment>
<feature type="transmembrane region" description="Helical" evidence="1">
    <location>
        <begin position="86"/>
        <end position="109"/>
    </location>
</feature>
<keyword evidence="1" id="KW-1133">Transmembrane helix</keyword>
<protein>
    <recommendedName>
        <fullName evidence="4">Transmembrane protein</fullName>
    </recommendedName>
</protein>
<evidence type="ECO:0000256" key="1">
    <source>
        <dbReference type="SAM" id="Phobius"/>
    </source>
</evidence>
<dbReference type="RefSeq" id="XP_007765725.1">
    <property type="nucleotide sequence ID" value="XM_007767535.1"/>
</dbReference>
<feature type="transmembrane region" description="Helical" evidence="1">
    <location>
        <begin position="121"/>
        <end position="149"/>
    </location>
</feature>
<keyword evidence="1" id="KW-0812">Transmembrane</keyword>
<feature type="transmembrane region" description="Helical" evidence="1">
    <location>
        <begin position="248"/>
        <end position="272"/>
    </location>
</feature>
<sequence>MSDNSVTIAVETAQTFDFALLATSVLSVYRFLLNLDQEIDLVWKGKNSKSSMTLYGILTYGGILQAIFVSLPMLGNNKLSQNVSLANVSMSMAILPAVLTFGLSAMMTSRVYAMYGRSRRVLVFLGTCFATTQTLNIVATVVLLVTMGVTVAEESPGVCYFTFPLYADWLVIASAIAICANEVMLLFMVVYSMIVSLRDGLSGPLWSLNTLLSIVARDHVFYFLIASLNWIVQMISYFPMRSVSLATFLLWVVFTNAISIFGNCMLGPIMFLSIRRFDAKQAEHGEPWTVEMDGIQFAVVEGRSQCTGERSASTFTAV</sequence>
<name>A0A5M3MXW5_CONPW</name>
<keyword evidence="3" id="KW-1185">Reference proteome</keyword>
<dbReference type="AlphaFoldDB" id="A0A5M3MXW5"/>
<evidence type="ECO:0000313" key="2">
    <source>
        <dbReference type="EMBL" id="EIW83857.1"/>
    </source>
</evidence>
<feature type="transmembrane region" description="Helical" evidence="1">
    <location>
        <begin position="169"/>
        <end position="194"/>
    </location>
</feature>
<dbReference type="KEGG" id="cput:CONPUDRAFT_142393"/>
<reference evidence="3" key="1">
    <citation type="journal article" date="2012" name="Science">
        <title>The Paleozoic origin of enzymatic lignin decomposition reconstructed from 31 fungal genomes.</title>
        <authorList>
            <person name="Floudas D."/>
            <person name="Binder M."/>
            <person name="Riley R."/>
            <person name="Barry K."/>
            <person name="Blanchette R.A."/>
            <person name="Henrissat B."/>
            <person name="Martinez A.T."/>
            <person name="Otillar R."/>
            <person name="Spatafora J.W."/>
            <person name="Yadav J.S."/>
            <person name="Aerts A."/>
            <person name="Benoit I."/>
            <person name="Boyd A."/>
            <person name="Carlson A."/>
            <person name="Copeland A."/>
            <person name="Coutinho P.M."/>
            <person name="de Vries R.P."/>
            <person name="Ferreira P."/>
            <person name="Findley K."/>
            <person name="Foster B."/>
            <person name="Gaskell J."/>
            <person name="Glotzer D."/>
            <person name="Gorecki P."/>
            <person name="Heitman J."/>
            <person name="Hesse C."/>
            <person name="Hori C."/>
            <person name="Igarashi K."/>
            <person name="Jurgens J.A."/>
            <person name="Kallen N."/>
            <person name="Kersten P."/>
            <person name="Kohler A."/>
            <person name="Kuees U."/>
            <person name="Kumar T.K.A."/>
            <person name="Kuo A."/>
            <person name="LaButti K."/>
            <person name="Larrondo L.F."/>
            <person name="Lindquist E."/>
            <person name="Ling A."/>
            <person name="Lombard V."/>
            <person name="Lucas S."/>
            <person name="Lundell T."/>
            <person name="Martin R."/>
            <person name="McLaughlin D.J."/>
            <person name="Morgenstern I."/>
            <person name="Morin E."/>
            <person name="Murat C."/>
            <person name="Nagy L.G."/>
            <person name="Nolan M."/>
            <person name="Ohm R.A."/>
            <person name="Patyshakuliyeva A."/>
            <person name="Rokas A."/>
            <person name="Ruiz-Duenas F.J."/>
            <person name="Sabat G."/>
            <person name="Salamov A."/>
            <person name="Samejima M."/>
            <person name="Schmutz J."/>
            <person name="Slot J.C."/>
            <person name="St John F."/>
            <person name="Stenlid J."/>
            <person name="Sun H."/>
            <person name="Sun S."/>
            <person name="Syed K."/>
            <person name="Tsang A."/>
            <person name="Wiebenga A."/>
            <person name="Young D."/>
            <person name="Pisabarro A."/>
            <person name="Eastwood D.C."/>
            <person name="Martin F."/>
            <person name="Cullen D."/>
            <person name="Grigoriev I.V."/>
            <person name="Hibbett D.S."/>
        </authorList>
    </citation>
    <scope>NUCLEOTIDE SEQUENCE [LARGE SCALE GENOMIC DNA]</scope>
    <source>
        <strain evidence="3">RWD-64-598 SS2</strain>
    </source>
</reference>
<dbReference type="OrthoDB" id="2661932at2759"/>
<feature type="transmembrane region" description="Helical" evidence="1">
    <location>
        <begin position="54"/>
        <end position="74"/>
    </location>
</feature>
<evidence type="ECO:0000313" key="3">
    <source>
        <dbReference type="Proteomes" id="UP000053558"/>
    </source>
</evidence>
<feature type="transmembrane region" description="Helical" evidence="1">
    <location>
        <begin position="12"/>
        <end position="33"/>
    </location>
</feature>